<keyword evidence="13" id="KW-0175">Coiled coil</keyword>
<evidence type="ECO:0000259" key="19">
    <source>
        <dbReference type="PROSITE" id="PS50868"/>
    </source>
</evidence>
<feature type="region of interest" description="Disordered" evidence="16">
    <location>
        <begin position="89"/>
        <end position="108"/>
    </location>
</feature>
<dbReference type="SMART" id="SM00333">
    <property type="entry name" value="TUDOR"/>
    <property type="match status" value="2"/>
</dbReference>
<evidence type="ECO:0000256" key="8">
    <source>
        <dbReference type="ARBA" id="ARBA00022723"/>
    </source>
</evidence>
<keyword evidence="4" id="KW-0678">Repressor</keyword>
<evidence type="ECO:0000256" key="15">
    <source>
        <dbReference type="ARBA" id="ARBA00023242"/>
    </source>
</evidence>
<dbReference type="FunFam" id="2.30.30.140:FF:000034">
    <property type="entry name" value="Histone-lysine N-methyltransferase"/>
    <property type="match status" value="1"/>
</dbReference>
<feature type="domain" description="Post-SET" evidence="19">
    <location>
        <begin position="920"/>
        <end position="936"/>
    </location>
</feature>
<dbReference type="InterPro" id="IPR001214">
    <property type="entry name" value="SET_dom"/>
</dbReference>
<evidence type="ECO:0000313" key="21">
    <source>
        <dbReference type="Proteomes" id="UP000694383"/>
    </source>
</evidence>
<proteinExistence type="predicted"/>
<sequence length="936" mass="105317">MEVDGWDSSLEEEFGISLDELKKWIDEAVEKSDIVQKKKAQLTELKEWVEQKEEEEAKTEMLLTDANQSVIECEKLVKEACKKNGLVYRESGSEDEGGGGGSLPSEVIEIDDDDDDDVIAVGFLLDIFLDWLSFVALLPAGIQSSAPAVFVSQAPSQGMTQPSPNIKEDELKIGMNILGKKRTKTWHRGTLVAINPIGGGVYKYKVKFDKGKSLLSGNHVAFDYNPTLESLFVGARVVAKYKDGNLVWLYAGIVAEMPNNKNRMRFLIFFDDGYASYVILPELYPVCRPLKHTWEDIEDASCRDFIEEYISAYPSRPMVLLKAGQIIKTEWEGTWWKSRVEEVDGSLVKILFLDDKRSEWIYRGSTRLEPMFNLKMTTANTHEKKLAGQQRTRPNMGALRTKGPVVQYTGVEHVGAFTSLSVFLFTHSAKLLSPAVTPQSNFSSLYPRPLPSAPPAPPPMPHVVATIPTQASYRAPTDRIFYLAHTCQPACLTRVRPVKPDIHRGKNPLLTPLLYDFRRMTGRRKVNRKMSFHVIYKAPCGLCLRNMPEIQNYLFQTRCDFIFLEMFCLDPYVLVDRPFQPQRPFYYIPDITGGKEDIPLSCVNEIDNTPPPKVKYSKERIPEDGVFINTSDDFLVGCDCTDGCRDKSKCSCHQLTLQATACTPGAQINPNAGYLHKRLEECLPTGIYECNKRCKCCAQMCTNRLVQHGLQVRLQLFKTQNKGWGIRCLDDVAKGSFVCIYAGKILTDDFADKEGLEMGDEYFANLDHIESVENFKEGYESEAHCSDSEGSGVDLSRMKIQPSAEDESDSSDDTFVKENFYTSSSVWRSYTTRGQLKGTKEGGAGGQGGKSCYIIDAKLEGNLGRYLNHSCSPNLFVQNVFVDTHDLRFPWVAFFASKRIRAGTELTWDYNYEVGSVEGKELLCCCGSTECRGRLL</sequence>
<accession>A0A8C8DXQ0</accession>
<dbReference type="Pfam" id="PF18300">
    <property type="entry name" value="DUF5604"/>
    <property type="match status" value="1"/>
</dbReference>
<evidence type="ECO:0000313" key="20">
    <source>
        <dbReference type="Ensembl" id="ENSOSIP00000037280.1"/>
    </source>
</evidence>
<reference evidence="20" key="1">
    <citation type="submission" date="2025-08" db="UniProtKB">
        <authorList>
            <consortium name="Ensembl"/>
        </authorList>
    </citation>
    <scope>IDENTIFICATION</scope>
</reference>
<evidence type="ECO:0000256" key="13">
    <source>
        <dbReference type="ARBA" id="ARBA00023054"/>
    </source>
</evidence>
<dbReference type="PROSITE" id="PS50868">
    <property type="entry name" value="POST_SET"/>
    <property type="match status" value="1"/>
</dbReference>
<evidence type="ECO:0000256" key="5">
    <source>
        <dbReference type="ARBA" id="ARBA00022603"/>
    </source>
</evidence>
<dbReference type="SMART" id="SM00391">
    <property type="entry name" value="MBD"/>
    <property type="match status" value="1"/>
</dbReference>
<keyword evidence="12" id="KW-0805">Transcription regulation</keyword>
<evidence type="ECO:0000259" key="18">
    <source>
        <dbReference type="PROSITE" id="PS50867"/>
    </source>
</evidence>
<keyword evidence="14" id="KW-0804">Transcription</keyword>
<name>A0A8C8DXQ0_9TELE</name>
<dbReference type="GO" id="GO:0005634">
    <property type="term" value="C:nucleus"/>
    <property type="evidence" value="ECO:0007669"/>
    <property type="project" value="UniProtKB-SubCell"/>
</dbReference>
<dbReference type="SMART" id="SM00468">
    <property type="entry name" value="PreSET"/>
    <property type="match status" value="1"/>
</dbReference>
<dbReference type="SUPFAM" id="SSF82199">
    <property type="entry name" value="SET domain"/>
    <property type="match status" value="1"/>
</dbReference>
<dbReference type="InterPro" id="IPR016177">
    <property type="entry name" value="DNA-bd_dom_sf"/>
</dbReference>
<dbReference type="InterPro" id="IPR041292">
    <property type="entry name" value="Tudor_4"/>
</dbReference>
<dbReference type="InterPro" id="IPR041291">
    <property type="entry name" value="TUDOR_5"/>
</dbReference>
<dbReference type="GO" id="GO:0010629">
    <property type="term" value="P:negative regulation of gene expression"/>
    <property type="evidence" value="ECO:0007669"/>
    <property type="project" value="TreeGrafter"/>
</dbReference>
<dbReference type="InterPro" id="IPR002999">
    <property type="entry name" value="Tudor"/>
</dbReference>
<reference evidence="20" key="2">
    <citation type="submission" date="2025-09" db="UniProtKB">
        <authorList>
            <consortium name="Ensembl"/>
        </authorList>
    </citation>
    <scope>IDENTIFICATION</scope>
</reference>
<evidence type="ECO:0000256" key="6">
    <source>
        <dbReference type="ARBA" id="ARBA00022679"/>
    </source>
</evidence>
<dbReference type="PROSITE" id="PS50280">
    <property type="entry name" value="SET"/>
    <property type="match status" value="1"/>
</dbReference>
<keyword evidence="3" id="KW-0158">Chromosome</keyword>
<dbReference type="SMART" id="SM00317">
    <property type="entry name" value="SET"/>
    <property type="match status" value="1"/>
</dbReference>
<evidence type="ECO:0000256" key="12">
    <source>
        <dbReference type="ARBA" id="ARBA00023015"/>
    </source>
</evidence>
<dbReference type="Pfam" id="PF05033">
    <property type="entry name" value="Pre-SET"/>
    <property type="match status" value="1"/>
</dbReference>
<keyword evidence="5" id="KW-0489">Methyltransferase</keyword>
<keyword evidence="9" id="KW-0677">Repeat</keyword>
<evidence type="ECO:0000256" key="14">
    <source>
        <dbReference type="ARBA" id="ARBA00023163"/>
    </source>
</evidence>
<evidence type="ECO:0000256" key="10">
    <source>
        <dbReference type="ARBA" id="ARBA00022833"/>
    </source>
</evidence>
<keyword evidence="11" id="KW-0156">Chromatin regulator</keyword>
<dbReference type="CDD" id="cd20382">
    <property type="entry name" value="Tudor_SETDB1_rpt1"/>
    <property type="match status" value="1"/>
</dbReference>
<dbReference type="PANTHER" id="PTHR46024:SF2">
    <property type="entry name" value="HISTONE-LYSINE N-METHYLTRANSFERASE SETDB1"/>
    <property type="match status" value="1"/>
</dbReference>
<dbReference type="Pfam" id="PF18358">
    <property type="entry name" value="Tudor_4"/>
    <property type="match status" value="1"/>
</dbReference>
<dbReference type="Pfam" id="PF01429">
    <property type="entry name" value="MBD"/>
    <property type="match status" value="1"/>
</dbReference>
<keyword evidence="21" id="KW-1185">Reference proteome</keyword>
<dbReference type="Gene3D" id="2.170.270.10">
    <property type="entry name" value="SET domain"/>
    <property type="match status" value="1"/>
</dbReference>
<dbReference type="Proteomes" id="UP000694383">
    <property type="component" value="Unplaced"/>
</dbReference>
<dbReference type="InterPro" id="IPR051516">
    <property type="entry name" value="SETDB_methyltransferase"/>
</dbReference>
<dbReference type="Ensembl" id="ENSOSIT00000039291.1">
    <property type="protein sequence ID" value="ENSOSIP00000037280.1"/>
    <property type="gene ID" value="ENSOSIG00000018480.1"/>
</dbReference>
<evidence type="ECO:0000256" key="16">
    <source>
        <dbReference type="SAM" id="MobiDB-lite"/>
    </source>
</evidence>
<dbReference type="Pfam" id="PF00856">
    <property type="entry name" value="SET"/>
    <property type="match status" value="1"/>
</dbReference>
<keyword evidence="15" id="KW-0539">Nucleus</keyword>
<dbReference type="GO" id="GO:0032259">
    <property type="term" value="P:methylation"/>
    <property type="evidence" value="ECO:0007669"/>
    <property type="project" value="UniProtKB-KW"/>
</dbReference>
<dbReference type="GO" id="GO:0005694">
    <property type="term" value="C:chromosome"/>
    <property type="evidence" value="ECO:0007669"/>
    <property type="project" value="UniProtKB-SubCell"/>
</dbReference>
<dbReference type="InterPro" id="IPR007728">
    <property type="entry name" value="Pre-SET_dom"/>
</dbReference>
<dbReference type="CDD" id="cd21181">
    <property type="entry name" value="Tudor_SETDB1_rpt2"/>
    <property type="match status" value="1"/>
</dbReference>
<dbReference type="FunFam" id="2.30.30.140:FF:000037">
    <property type="entry name" value="Histone-lysine N-methyltransferase"/>
    <property type="match status" value="1"/>
</dbReference>
<dbReference type="PANTHER" id="PTHR46024">
    <property type="entry name" value="HISTONE-LYSINE N-METHYLTRANSFERASE EGGLESS"/>
    <property type="match status" value="1"/>
</dbReference>
<dbReference type="FunFam" id="2.170.270.10:FF:000020">
    <property type="entry name" value="Histone-lysine N-methyltransferase"/>
    <property type="match status" value="1"/>
</dbReference>
<evidence type="ECO:0000256" key="7">
    <source>
        <dbReference type="ARBA" id="ARBA00022691"/>
    </source>
</evidence>
<protein>
    <submittedName>
        <fullName evidence="20">SET domain bifurcated histone lysine methyltransferase 1b</fullName>
    </submittedName>
</protein>
<dbReference type="AlphaFoldDB" id="A0A8C8DXQ0"/>
<evidence type="ECO:0000259" key="17">
    <source>
        <dbReference type="PROSITE" id="PS50280"/>
    </source>
</evidence>
<evidence type="ECO:0000256" key="9">
    <source>
        <dbReference type="ARBA" id="ARBA00022737"/>
    </source>
</evidence>
<evidence type="ECO:0000256" key="11">
    <source>
        <dbReference type="ARBA" id="ARBA00022853"/>
    </source>
</evidence>
<dbReference type="GeneTree" id="ENSGT00940000157471"/>
<keyword evidence="10" id="KW-0862">Zinc</keyword>
<dbReference type="PROSITE" id="PS50867">
    <property type="entry name" value="PRE_SET"/>
    <property type="match status" value="1"/>
</dbReference>
<organism evidence="20 21">
    <name type="scientific">Oryzias sinensis</name>
    <name type="common">Chinese medaka</name>
    <dbReference type="NCBI Taxonomy" id="183150"/>
    <lineage>
        <taxon>Eukaryota</taxon>
        <taxon>Metazoa</taxon>
        <taxon>Chordata</taxon>
        <taxon>Craniata</taxon>
        <taxon>Vertebrata</taxon>
        <taxon>Euteleostomi</taxon>
        <taxon>Actinopterygii</taxon>
        <taxon>Neopterygii</taxon>
        <taxon>Teleostei</taxon>
        <taxon>Neoteleostei</taxon>
        <taxon>Acanthomorphata</taxon>
        <taxon>Ovalentaria</taxon>
        <taxon>Atherinomorphae</taxon>
        <taxon>Beloniformes</taxon>
        <taxon>Adrianichthyidae</taxon>
        <taxon>Oryziinae</taxon>
        <taxon>Oryzias</taxon>
    </lineage>
</organism>
<dbReference type="GO" id="GO:0046974">
    <property type="term" value="F:histone H3K9 methyltransferase activity"/>
    <property type="evidence" value="ECO:0007669"/>
    <property type="project" value="TreeGrafter"/>
</dbReference>
<dbReference type="InterPro" id="IPR047232">
    <property type="entry name" value="SETDB1/2-like_MBD"/>
</dbReference>
<dbReference type="SUPFAM" id="SSF54171">
    <property type="entry name" value="DNA-binding domain"/>
    <property type="match status" value="1"/>
</dbReference>
<evidence type="ECO:0000256" key="3">
    <source>
        <dbReference type="ARBA" id="ARBA00022454"/>
    </source>
</evidence>
<dbReference type="InterPro" id="IPR046341">
    <property type="entry name" value="SET_dom_sf"/>
</dbReference>
<keyword evidence="8" id="KW-0479">Metal-binding</keyword>
<dbReference type="GO" id="GO:0003677">
    <property type="term" value="F:DNA binding"/>
    <property type="evidence" value="ECO:0007669"/>
    <property type="project" value="InterPro"/>
</dbReference>
<evidence type="ECO:0000256" key="2">
    <source>
        <dbReference type="ARBA" id="ARBA00004286"/>
    </source>
</evidence>
<feature type="domain" description="SET" evidence="17">
    <location>
        <begin position="712"/>
        <end position="911"/>
    </location>
</feature>
<dbReference type="InterPro" id="IPR040880">
    <property type="entry name" value="DUF5604"/>
</dbReference>
<comment type="subcellular location">
    <subcellularLocation>
        <location evidence="2">Chromosome</location>
    </subcellularLocation>
    <subcellularLocation>
        <location evidence="1">Nucleus</location>
    </subcellularLocation>
</comment>
<keyword evidence="6" id="KW-0808">Transferase</keyword>
<evidence type="ECO:0000256" key="1">
    <source>
        <dbReference type="ARBA" id="ARBA00004123"/>
    </source>
</evidence>
<dbReference type="GO" id="GO:0070828">
    <property type="term" value="P:heterochromatin organization"/>
    <property type="evidence" value="ECO:0007669"/>
    <property type="project" value="TreeGrafter"/>
</dbReference>
<dbReference type="Gene3D" id="2.30.30.140">
    <property type="match status" value="3"/>
</dbReference>
<dbReference type="Pfam" id="PF18359">
    <property type="entry name" value="Tudor_5"/>
    <property type="match status" value="1"/>
</dbReference>
<feature type="domain" description="Pre-SET" evidence="18">
    <location>
        <begin position="636"/>
        <end position="709"/>
    </location>
</feature>
<dbReference type="InterPro" id="IPR003616">
    <property type="entry name" value="Post-SET_dom"/>
</dbReference>
<keyword evidence="7" id="KW-0949">S-adenosyl-L-methionine</keyword>
<dbReference type="GO" id="GO:0008270">
    <property type="term" value="F:zinc ion binding"/>
    <property type="evidence" value="ECO:0007669"/>
    <property type="project" value="InterPro"/>
</dbReference>
<dbReference type="CDD" id="cd10517">
    <property type="entry name" value="SET_SETDB1"/>
    <property type="match status" value="1"/>
</dbReference>
<dbReference type="CDD" id="cd01395">
    <property type="entry name" value="HMT_MBD"/>
    <property type="match status" value="1"/>
</dbReference>
<evidence type="ECO:0000256" key="4">
    <source>
        <dbReference type="ARBA" id="ARBA00022491"/>
    </source>
</evidence>
<dbReference type="InterPro" id="IPR001739">
    <property type="entry name" value="Methyl_CpG_DNA-bd"/>
</dbReference>